<sequence>MAMFPNASRGYMPFAPGHNGHKKSHGVRFPAKHGKNEHKRLKAGKTYQVTLKDKNGFTYTYIVKTDNNSKSLPILCDSMVSGLSSTNSLTNIGLRTPSKRVLTSSMNLPLDTKDDGEKKEGLFSTLIRFLKEKTGKSKTGKSKRKPKAPVQRKRQRTVSAMSNLDPIQESPDEEEYEDDDCDSYTHDCSSVSDSDIGSIVSTDETVLTEETEKENKAKTGP</sequence>
<protein>
    <submittedName>
        <fullName evidence="2">Uncharacterized protein</fullName>
    </submittedName>
</protein>
<dbReference type="EMBL" id="NEDP02005506">
    <property type="protein sequence ID" value="OWF39843.1"/>
    <property type="molecule type" value="Genomic_DNA"/>
</dbReference>
<feature type="compositionally biased region" description="Low complexity" evidence="1">
    <location>
        <begin position="189"/>
        <end position="201"/>
    </location>
</feature>
<feature type="compositionally biased region" description="Basic residues" evidence="1">
    <location>
        <begin position="136"/>
        <end position="156"/>
    </location>
</feature>
<reference evidence="2 3" key="1">
    <citation type="journal article" date="2017" name="Nat. Ecol. Evol.">
        <title>Scallop genome provides insights into evolution of bilaterian karyotype and development.</title>
        <authorList>
            <person name="Wang S."/>
            <person name="Zhang J."/>
            <person name="Jiao W."/>
            <person name="Li J."/>
            <person name="Xun X."/>
            <person name="Sun Y."/>
            <person name="Guo X."/>
            <person name="Huan P."/>
            <person name="Dong B."/>
            <person name="Zhang L."/>
            <person name="Hu X."/>
            <person name="Sun X."/>
            <person name="Wang J."/>
            <person name="Zhao C."/>
            <person name="Wang Y."/>
            <person name="Wang D."/>
            <person name="Huang X."/>
            <person name="Wang R."/>
            <person name="Lv J."/>
            <person name="Li Y."/>
            <person name="Zhang Z."/>
            <person name="Liu B."/>
            <person name="Lu W."/>
            <person name="Hui Y."/>
            <person name="Liang J."/>
            <person name="Zhou Z."/>
            <person name="Hou R."/>
            <person name="Li X."/>
            <person name="Liu Y."/>
            <person name="Li H."/>
            <person name="Ning X."/>
            <person name="Lin Y."/>
            <person name="Zhao L."/>
            <person name="Xing Q."/>
            <person name="Dou J."/>
            <person name="Li Y."/>
            <person name="Mao J."/>
            <person name="Guo H."/>
            <person name="Dou H."/>
            <person name="Li T."/>
            <person name="Mu C."/>
            <person name="Jiang W."/>
            <person name="Fu Q."/>
            <person name="Fu X."/>
            <person name="Miao Y."/>
            <person name="Liu J."/>
            <person name="Yu Q."/>
            <person name="Li R."/>
            <person name="Liao H."/>
            <person name="Li X."/>
            <person name="Kong Y."/>
            <person name="Jiang Z."/>
            <person name="Chourrout D."/>
            <person name="Li R."/>
            <person name="Bao Z."/>
        </authorList>
    </citation>
    <scope>NUCLEOTIDE SEQUENCE [LARGE SCALE GENOMIC DNA]</scope>
    <source>
        <strain evidence="2 3">PY_sf001</strain>
    </source>
</reference>
<evidence type="ECO:0000313" key="3">
    <source>
        <dbReference type="Proteomes" id="UP000242188"/>
    </source>
</evidence>
<organism evidence="2 3">
    <name type="scientific">Mizuhopecten yessoensis</name>
    <name type="common">Japanese scallop</name>
    <name type="synonym">Patinopecten yessoensis</name>
    <dbReference type="NCBI Taxonomy" id="6573"/>
    <lineage>
        <taxon>Eukaryota</taxon>
        <taxon>Metazoa</taxon>
        <taxon>Spiralia</taxon>
        <taxon>Lophotrochozoa</taxon>
        <taxon>Mollusca</taxon>
        <taxon>Bivalvia</taxon>
        <taxon>Autobranchia</taxon>
        <taxon>Pteriomorphia</taxon>
        <taxon>Pectinida</taxon>
        <taxon>Pectinoidea</taxon>
        <taxon>Pectinidae</taxon>
        <taxon>Mizuhopecten</taxon>
    </lineage>
</organism>
<evidence type="ECO:0000313" key="2">
    <source>
        <dbReference type="EMBL" id="OWF39843.1"/>
    </source>
</evidence>
<comment type="caution">
    <text evidence="2">The sequence shown here is derived from an EMBL/GenBank/DDBJ whole genome shotgun (WGS) entry which is preliminary data.</text>
</comment>
<proteinExistence type="predicted"/>
<accession>A0A210PTN2</accession>
<evidence type="ECO:0000256" key="1">
    <source>
        <dbReference type="SAM" id="MobiDB-lite"/>
    </source>
</evidence>
<gene>
    <name evidence="2" type="ORF">KP79_PYT21767</name>
</gene>
<feature type="compositionally biased region" description="Basic residues" evidence="1">
    <location>
        <begin position="19"/>
        <end position="39"/>
    </location>
</feature>
<feature type="region of interest" description="Disordered" evidence="1">
    <location>
        <begin position="134"/>
        <end position="221"/>
    </location>
</feature>
<dbReference type="Proteomes" id="UP000242188">
    <property type="component" value="Unassembled WGS sequence"/>
</dbReference>
<name>A0A210PTN2_MIZYE</name>
<keyword evidence="3" id="KW-1185">Reference proteome</keyword>
<dbReference type="AlphaFoldDB" id="A0A210PTN2"/>
<feature type="compositionally biased region" description="Acidic residues" evidence="1">
    <location>
        <begin position="170"/>
        <end position="182"/>
    </location>
</feature>
<feature type="region of interest" description="Disordered" evidence="1">
    <location>
        <begin position="14"/>
        <end position="39"/>
    </location>
</feature>